<accession>A0ACC3MF59</accession>
<comment type="caution">
    <text evidence="1">The sequence shown here is derived from an EMBL/GenBank/DDBJ whole genome shotgun (WGS) entry which is preliminary data.</text>
</comment>
<evidence type="ECO:0000313" key="1">
    <source>
        <dbReference type="EMBL" id="KAK3687129.1"/>
    </source>
</evidence>
<dbReference type="Proteomes" id="UP001281147">
    <property type="component" value="Unassembled WGS sequence"/>
</dbReference>
<reference evidence="1" key="1">
    <citation type="submission" date="2023-07" db="EMBL/GenBank/DDBJ databases">
        <title>Black Yeasts Isolated from many extreme environments.</title>
        <authorList>
            <person name="Coleine C."/>
            <person name="Stajich J.E."/>
            <person name="Selbmann L."/>
        </authorList>
    </citation>
    <scope>NUCLEOTIDE SEQUENCE</scope>
    <source>
        <strain evidence="1">CCFEE 5714</strain>
    </source>
</reference>
<protein>
    <submittedName>
        <fullName evidence="1">Uncharacterized protein</fullName>
    </submittedName>
</protein>
<organism evidence="1 2">
    <name type="scientific">Vermiconidia calcicola</name>
    <dbReference type="NCBI Taxonomy" id="1690605"/>
    <lineage>
        <taxon>Eukaryota</taxon>
        <taxon>Fungi</taxon>
        <taxon>Dikarya</taxon>
        <taxon>Ascomycota</taxon>
        <taxon>Pezizomycotina</taxon>
        <taxon>Dothideomycetes</taxon>
        <taxon>Dothideomycetidae</taxon>
        <taxon>Mycosphaerellales</taxon>
        <taxon>Extremaceae</taxon>
        <taxon>Vermiconidia</taxon>
    </lineage>
</organism>
<dbReference type="EMBL" id="JAUTXU010000286">
    <property type="protein sequence ID" value="KAK3687129.1"/>
    <property type="molecule type" value="Genomic_DNA"/>
</dbReference>
<evidence type="ECO:0000313" key="2">
    <source>
        <dbReference type="Proteomes" id="UP001281147"/>
    </source>
</evidence>
<sequence length="353" mass="38146">MSTQDESGPEIRILPEEHQQHFRLLELPPDLLKVLTSVDAPTLKLKSQEGLSGNVLESQTVLCTPDKTYALRQVSTSNSVYIVRPGTAPSSSVNQPTLDAIAQPQSTLELQPAKGASAASYIKAALPTYTSTGHTGSTTKVSKQQLFADISLSDGECEQAWTDLACFEPEGESYAIVPSDSVKLQVWEAMLTTATAMGVDMTHSLHDSSQLKITTSESEWPEELSKAVLRSMTAVPTSPPNEIQLDGDKSAQMLGRALLKDLTGSGRQPVSAMSFETKWADLLPERWRGKADIKLLEGSYKEQHGGETLTFIESEVSKEVAAASSAAAPAEAKSTLGAKRKWHEKFRASKKTA</sequence>
<proteinExistence type="predicted"/>
<gene>
    <name evidence="1" type="ORF">LTR37_019122</name>
</gene>
<keyword evidence="2" id="KW-1185">Reference proteome</keyword>
<name>A0ACC3MF59_9PEZI</name>